<dbReference type="EMBL" id="JAGMUU010000016">
    <property type="protein sequence ID" value="KAH7136771.1"/>
    <property type="molecule type" value="Genomic_DNA"/>
</dbReference>
<keyword evidence="4" id="KW-1185">Reference proteome</keyword>
<keyword evidence="2" id="KW-0560">Oxidoreductase</keyword>
<reference evidence="3" key="1">
    <citation type="journal article" date="2021" name="Nat. Commun.">
        <title>Genetic determinants of endophytism in the Arabidopsis root mycobiome.</title>
        <authorList>
            <person name="Mesny F."/>
            <person name="Miyauchi S."/>
            <person name="Thiergart T."/>
            <person name="Pickel B."/>
            <person name="Atanasova L."/>
            <person name="Karlsson M."/>
            <person name="Huettel B."/>
            <person name="Barry K.W."/>
            <person name="Haridas S."/>
            <person name="Chen C."/>
            <person name="Bauer D."/>
            <person name="Andreopoulos W."/>
            <person name="Pangilinan J."/>
            <person name="LaButti K."/>
            <person name="Riley R."/>
            <person name="Lipzen A."/>
            <person name="Clum A."/>
            <person name="Drula E."/>
            <person name="Henrissat B."/>
            <person name="Kohler A."/>
            <person name="Grigoriev I.V."/>
            <person name="Martin F.M."/>
            <person name="Hacquard S."/>
        </authorList>
    </citation>
    <scope>NUCLEOTIDE SEQUENCE</scope>
    <source>
        <strain evidence="3">MPI-CAGE-AT-0021</strain>
    </source>
</reference>
<evidence type="ECO:0000256" key="1">
    <source>
        <dbReference type="ARBA" id="ARBA00006484"/>
    </source>
</evidence>
<evidence type="ECO:0000256" key="2">
    <source>
        <dbReference type="ARBA" id="ARBA00023002"/>
    </source>
</evidence>
<dbReference type="PRINTS" id="PR00081">
    <property type="entry name" value="GDHRDH"/>
</dbReference>
<dbReference type="AlphaFoldDB" id="A0A9P9IYD8"/>
<dbReference type="OrthoDB" id="191139at2759"/>
<dbReference type="PANTHER" id="PTHR24320">
    <property type="entry name" value="RETINOL DEHYDROGENASE"/>
    <property type="match status" value="1"/>
</dbReference>
<dbReference type="PANTHER" id="PTHR24320:SF272">
    <property type="entry name" value="NAD(P)-BINDING ROSSMANN-FOLD SUPERFAMILY PROTEIN"/>
    <property type="match status" value="1"/>
</dbReference>
<sequence length="332" mass="36060">MSRYAAVHANPQGPGDARPTAVQIVCDNDMEGNLVGKFVVITGASAGLGVETARALAITGATLILTARDLPKAKTSLAEIWQEDRMHLVEMDQNSLESVRVAAKNILTITDNVSILINNAGIMAIPNLELSKDGHESQFAVNHLSHFLLFQLLKPALLKASTPEFQSRVVMLSAAAHRISRIGASDDHNFQKSPYNQWAGYARSKTANVYMANQIERLYGPLGLHATSLHPGVIDTTLARHVSPELKESMGRELAMIKKSFDQGAATTVVAAVGREWEGRGGVYLNDCAEAERGEDDGIVSKGSYVSHTYDAEEEARLWRDSLKMVGLPEEN</sequence>
<evidence type="ECO:0000313" key="3">
    <source>
        <dbReference type="EMBL" id="KAH7136771.1"/>
    </source>
</evidence>
<organism evidence="3 4">
    <name type="scientific">Dactylonectria estremocensis</name>
    <dbReference type="NCBI Taxonomy" id="1079267"/>
    <lineage>
        <taxon>Eukaryota</taxon>
        <taxon>Fungi</taxon>
        <taxon>Dikarya</taxon>
        <taxon>Ascomycota</taxon>
        <taxon>Pezizomycotina</taxon>
        <taxon>Sordariomycetes</taxon>
        <taxon>Hypocreomycetidae</taxon>
        <taxon>Hypocreales</taxon>
        <taxon>Nectriaceae</taxon>
        <taxon>Dactylonectria</taxon>
    </lineage>
</organism>
<proteinExistence type="inferred from homology"/>
<accession>A0A9P9IYD8</accession>
<dbReference type="Pfam" id="PF00106">
    <property type="entry name" value="adh_short"/>
    <property type="match status" value="1"/>
</dbReference>
<dbReference type="SUPFAM" id="SSF51735">
    <property type="entry name" value="NAD(P)-binding Rossmann-fold domains"/>
    <property type="match status" value="1"/>
</dbReference>
<dbReference type="InterPro" id="IPR002347">
    <property type="entry name" value="SDR_fam"/>
</dbReference>
<gene>
    <name evidence="3" type="ORF">B0J13DRAFT_560027</name>
</gene>
<comment type="caution">
    <text evidence="3">The sequence shown here is derived from an EMBL/GenBank/DDBJ whole genome shotgun (WGS) entry which is preliminary data.</text>
</comment>
<protein>
    <submittedName>
        <fullName evidence="3">Uncharacterized protein</fullName>
    </submittedName>
</protein>
<dbReference type="InterPro" id="IPR036291">
    <property type="entry name" value="NAD(P)-bd_dom_sf"/>
</dbReference>
<comment type="similarity">
    <text evidence="1">Belongs to the short-chain dehydrogenases/reductases (SDR) family.</text>
</comment>
<dbReference type="GO" id="GO:0016491">
    <property type="term" value="F:oxidoreductase activity"/>
    <property type="evidence" value="ECO:0007669"/>
    <property type="project" value="UniProtKB-KW"/>
</dbReference>
<dbReference type="Gene3D" id="3.40.50.720">
    <property type="entry name" value="NAD(P)-binding Rossmann-like Domain"/>
    <property type="match status" value="1"/>
</dbReference>
<name>A0A9P9IYD8_9HYPO</name>
<dbReference type="Proteomes" id="UP000717696">
    <property type="component" value="Unassembled WGS sequence"/>
</dbReference>
<evidence type="ECO:0000313" key="4">
    <source>
        <dbReference type="Proteomes" id="UP000717696"/>
    </source>
</evidence>